<reference evidence="1" key="1">
    <citation type="submission" date="2023-06" db="EMBL/GenBank/DDBJ databases">
        <authorList>
            <consortium name="Lawrence Berkeley National Laboratory"/>
            <person name="Ahrendt S."/>
            <person name="Sahu N."/>
            <person name="Indic B."/>
            <person name="Wong-Bajracharya J."/>
            <person name="Merenyi Z."/>
            <person name="Ke H.-M."/>
            <person name="Monk M."/>
            <person name="Kocsube S."/>
            <person name="Drula E."/>
            <person name="Lipzen A."/>
            <person name="Balint B."/>
            <person name="Henrissat B."/>
            <person name="Andreopoulos B."/>
            <person name="Martin F.M."/>
            <person name="Harder C.B."/>
            <person name="Rigling D."/>
            <person name="Ford K.L."/>
            <person name="Foster G.D."/>
            <person name="Pangilinan J."/>
            <person name="Papanicolaou A."/>
            <person name="Barry K."/>
            <person name="LaButti K."/>
            <person name="Viragh M."/>
            <person name="Koriabine M."/>
            <person name="Yan M."/>
            <person name="Riley R."/>
            <person name="Champramary S."/>
            <person name="Plett K.L."/>
            <person name="Tsai I.J."/>
            <person name="Slot J."/>
            <person name="Sipos G."/>
            <person name="Plett J."/>
            <person name="Nagy L.G."/>
            <person name="Grigoriev I.V."/>
        </authorList>
    </citation>
    <scope>NUCLEOTIDE SEQUENCE</scope>
    <source>
        <strain evidence="1">FPL87.14</strain>
    </source>
</reference>
<proteinExistence type="predicted"/>
<protein>
    <submittedName>
        <fullName evidence="1">Uncharacterized protein</fullName>
    </submittedName>
</protein>
<dbReference type="AlphaFoldDB" id="A0AA39IYI7"/>
<comment type="caution">
    <text evidence="1">The sequence shown here is derived from an EMBL/GenBank/DDBJ whole genome shotgun (WGS) entry which is preliminary data.</text>
</comment>
<organism evidence="1 2">
    <name type="scientific">Armillaria borealis</name>
    <dbReference type="NCBI Taxonomy" id="47425"/>
    <lineage>
        <taxon>Eukaryota</taxon>
        <taxon>Fungi</taxon>
        <taxon>Dikarya</taxon>
        <taxon>Basidiomycota</taxon>
        <taxon>Agaricomycotina</taxon>
        <taxon>Agaricomycetes</taxon>
        <taxon>Agaricomycetidae</taxon>
        <taxon>Agaricales</taxon>
        <taxon>Marasmiineae</taxon>
        <taxon>Physalacriaceae</taxon>
        <taxon>Armillaria</taxon>
    </lineage>
</organism>
<dbReference type="EMBL" id="JAUEPT010000101">
    <property type="protein sequence ID" value="KAK0432071.1"/>
    <property type="molecule type" value="Genomic_DNA"/>
</dbReference>
<keyword evidence="2" id="KW-1185">Reference proteome</keyword>
<evidence type="ECO:0000313" key="1">
    <source>
        <dbReference type="EMBL" id="KAK0432071.1"/>
    </source>
</evidence>
<sequence length="150" mass="16700">MHTTSRHPYAYSTSLHAKPTISQYHASVIAAPAYSNADSGHVHTYKRHIAPQTYGSPHRIILLAPSRPLMDASITIPTPVYAGFRPTTTLESLPSSVRRRRFTFNSVGKRTEEKTLRSAIVVCHTIDELEIEGEGGEECWCSIVPHFKSL</sequence>
<accession>A0AA39IYI7</accession>
<name>A0AA39IYI7_9AGAR</name>
<gene>
    <name evidence="1" type="ORF">EV421DRAFT_1924806</name>
</gene>
<evidence type="ECO:0000313" key="2">
    <source>
        <dbReference type="Proteomes" id="UP001175226"/>
    </source>
</evidence>
<dbReference type="Proteomes" id="UP001175226">
    <property type="component" value="Unassembled WGS sequence"/>
</dbReference>